<reference evidence="1" key="1">
    <citation type="submission" date="2017-07" db="EMBL/GenBank/DDBJ databases">
        <title>Taro Niue Genome Assembly and Annotation.</title>
        <authorList>
            <person name="Atibalentja N."/>
            <person name="Keating K."/>
            <person name="Fields C.J."/>
        </authorList>
    </citation>
    <scope>NUCLEOTIDE SEQUENCE</scope>
    <source>
        <strain evidence="1">Niue_2</strain>
        <tissue evidence="1">Leaf</tissue>
    </source>
</reference>
<dbReference type="Proteomes" id="UP000652761">
    <property type="component" value="Unassembled WGS sequence"/>
</dbReference>
<accession>A0A843UTU3</accession>
<dbReference type="AlphaFoldDB" id="A0A843UTU3"/>
<gene>
    <name evidence="1" type="ORF">Taro_019544</name>
</gene>
<dbReference type="EMBL" id="NMUH01000944">
    <property type="protein sequence ID" value="MQL87015.1"/>
    <property type="molecule type" value="Genomic_DNA"/>
</dbReference>
<proteinExistence type="predicted"/>
<protein>
    <submittedName>
        <fullName evidence="1">Uncharacterized protein</fullName>
    </submittedName>
</protein>
<evidence type="ECO:0000313" key="1">
    <source>
        <dbReference type="EMBL" id="MQL87015.1"/>
    </source>
</evidence>
<comment type="caution">
    <text evidence="1">The sequence shown here is derived from an EMBL/GenBank/DDBJ whole genome shotgun (WGS) entry which is preliminary data.</text>
</comment>
<sequence length="103" mass="11821">MQERIISGRERDEDIEDKVEMYAEYVPDPDVQERRARAQSRAEAWEAYYLHPAYHYAHELAYEDDLTAAFTRVVERLSRSPVLAADAIDEASLGLSSSIQTNT</sequence>
<keyword evidence="2" id="KW-1185">Reference proteome</keyword>
<organism evidence="1 2">
    <name type="scientific">Colocasia esculenta</name>
    <name type="common">Wild taro</name>
    <name type="synonym">Arum esculentum</name>
    <dbReference type="NCBI Taxonomy" id="4460"/>
    <lineage>
        <taxon>Eukaryota</taxon>
        <taxon>Viridiplantae</taxon>
        <taxon>Streptophyta</taxon>
        <taxon>Embryophyta</taxon>
        <taxon>Tracheophyta</taxon>
        <taxon>Spermatophyta</taxon>
        <taxon>Magnoliopsida</taxon>
        <taxon>Liliopsida</taxon>
        <taxon>Araceae</taxon>
        <taxon>Aroideae</taxon>
        <taxon>Colocasieae</taxon>
        <taxon>Colocasia</taxon>
    </lineage>
</organism>
<evidence type="ECO:0000313" key="2">
    <source>
        <dbReference type="Proteomes" id="UP000652761"/>
    </source>
</evidence>
<name>A0A843UTU3_COLES</name>